<organism evidence="1 2">
    <name type="scientific">Vaccinium darrowii</name>
    <dbReference type="NCBI Taxonomy" id="229202"/>
    <lineage>
        <taxon>Eukaryota</taxon>
        <taxon>Viridiplantae</taxon>
        <taxon>Streptophyta</taxon>
        <taxon>Embryophyta</taxon>
        <taxon>Tracheophyta</taxon>
        <taxon>Spermatophyta</taxon>
        <taxon>Magnoliopsida</taxon>
        <taxon>eudicotyledons</taxon>
        <taxon>Gunneridae</taxon>
        <taxon>Pentapetalae</taxon>
        <taxon>asterids</taxon>
        <taxon>Ericales</taxon>
        <taxon>Ericaceae</taxon>
        <taxon>Vaccinioideae</taxon>
        <taxon>Vaccinieae</taxon>
        <taxon>Vaccinium</taxon>
    </lineage>
</organism>
<name>A0ACB7YW53_9ERIC</name>
<comment type="caution">
    <text evidence="1">The sequence shown here is derived from an EMBL/GenBank/DDBJ whole genome shotgun (WGS) entry which is preliminary data.</text>
</comment>
<dbReference type="Proteomes" id="UP000828048">
    <property type="component" value="Chromosome 3"/>
</dbReference>
<dbReference type="EMBL" id="CM037153">
    <property type="protein sequence ID" value="KAH7857901.1"/>
    <property type="molecule type" value="Genomic_DNA"/>
</dbReference>
<reference evidence="1 2" key="1">
    <citation type="journal article" date="2021" name="Hortic Res">
        <title>High-quality reference genome and annotation aids understanding of berry development for evergreen blueberry (Vaccinium darrowii).</title>
        <authorList>
            <person name="Yu J."/>
            <person name="Hulse-Kemp A.M."/>
            <person name="Babiker E."/>
            <person name="Staton M."/>
        </authorList>
    </citation>
    <scope>NUCLEOTIDE SEQUENCE [LARGE SCALE GENOMIC DNA]</scope>
    <source>
        <strain evidence="2">cv. NJ 8807/NJ 8810</strain>
        <tissue evidence="1">Young leaf</tissue>
    </source>
</reference>
<accession>A0ACB7YW53</accession>
<keyword evidence="2" id="KW-1185">Reference proteome</keyword>
<evidence type="ECO:0000313" key="1">
    <source>
        <dbReference type="EMBL" id="KAH7857901.1"/>
    </source>
</evidence>
<protein>
    <submittedName>
        <fullName evidence="1">Uncharacterized protein</fullName>
    </submittedName>
</protein>
<gene>
    <name evidence="1" type="ORF">Vadar_017764</name>
</gene>
<proteinExistence type="predicted"/>
<sequence length="466" mass="50444">MQTLWKINLSSNALSGPVPDFLGNLSNIRFLDLSRNGYTGLVYLSLRSNVLTGSVLEQLSSCQSLELLDLGSNSFTGSAPFDVLGLTNLTYFNISHNGLNGSVPTELANLKSLEVIRLGNNLINGTIPADLGSIEYLLALDLHKLNLVGNIPGDISNCRFLLELGTIPSSLQHFGYFVFFHNVGLCGPPSGISCSGYGRNPKFSAMAIIAIVAAAVILTSVCAITIVNMKVRKRRRDDKPVAVESTPPASSDSNVITGKLVLFSKSLPSKYENWEAGTKALLDKECLIGGGSIGTVYRADFEGGISIAVNKLETLGRIQNQDEFEHEIGRLGSFQHSNIVAFQGYYWSTSMQLILSEFVPNGNLYDNIYGLNYPGTSTGVGNTELTWHRQFQVALGTARALAGLIESGTASDCFDRSLRGFAENELSQVMKLGLICTSETPSRRPNMGEIVQILESIQSENEYGCE</sequence>
<evidence type="ECO:0000313" key="2">
    <source>
        <dbReference type="Proteomes" id="UP000828048"/>
    </source>
</evidence>